<dbReference type="PANTHER" id="PTHR42103">
    <property type="entry name" value="ALPHA/BETA-HYDROLASES SUPERFAMILY PROTEIN"/>
    <property type="match status" value="1"/>
</dbReference>
<dbReference type="Proteomes" id="UP000308917">
    <property type="component" value="Unassembled WGS sequence"/>
</dbReference>
<dbReference type="SUPFAM" id="SSF53474">
    <property type="entry name" value="alpha/beta-Hydrolases"/>
    <property type="match status" value="1"/>
</dbReference>
<proteinExistence type="predicted"/>
<dbReference type="AlphaFoldDB" id="A0A4S8ES37"/>
<evidence type="ECO:0000313" key="3">
    <source>
        <dbReference type="Proteomes" id="UP000308917"/>
    </source>
</evidence>
<dbReference type="InterPro" id="IPR000073">
    <property type="entry name" value="AB_hydrolase_1"/>
</dbReference>
<comment type="caution">
    <text evidence="2">The sequence shown here is derived from an EMBL/GenBank/DDBJ whole genome shotgun (WGS) entry which is preliminary data.</text>
</comment>
<dbReference type="Pfam" id="PF00561">
    <property type="entry name" value="Abhydrolase_1"/>
    <property type="match status" value="1"/>
</dbReference>
<gene>
    <name evidence="2" type="ORF">E9531_15615</name>
</gene>
<dbReference type="OrthoDB" id="9800435at2"/>
<feature type="domain" description="AB hydrolase-1" evidence="1">
    <location>
        <begin position="50"/>
        <end position="127"/>
    </location>
</feature>
<dbReference type="RefSeq" id="WP_136574706.1">
    <property type="nucleotide sequence ID" value="NZ_STFG01000027.1"/>
</dbReference>
<evidence type="ECO:0000313" key="2">
    <source>
        <dbReference type="EMBL" id="THT97567.1"/>
    </source>
</evidence>
<keyword evidence="3" id="KW-1185">Reference proteome</keyword>
<accession>A0A4S8ES37</accession>
<dbReference type="PANTHER" id="PTHR42103:SF2">
    <property type="entry name" value="AB HYDROLASE-1 DOMAIN-CONTAINING PROTEIN"/>
    <property type="match status" value="1"/>
</dbReference>
<dbReference type="Gene3D" id="3.40.50.1820">
    <property type="entry name" value="alpha/beta hydrolase"/>
    <property type="match status" value="1"/>
</dbReference>
<reference evidence="2 3" key="1">
    <citation type="journal article" date="2015" name="Antonie Van Leeuwenhoek">
        <title>Lampropedia puyangensis sp. nov., isolated from symptomatic bark of Populus ? euramericana canker and emended description of Lampropedia hyalina (Ehrenberg 1832) Lee et al. 2004.</title>
        <authorList>
            <person name="Li Y."/>
            <person name="Wang T."/>
            <person name="Piao C.G."/>
            <person name="Wang L.F."/>
            <person name="Tian G.Z."/>
            <person name="Zhu T.H."/>
            <person name="Guo M.W."/>
        </authorList>
    </citation>
    <scope>NUCLEOTIDE SEQUENCE [LARGE SCALE GENOMIC DNA]</scope>
    <source>
        <strain evidence="2 3">2-bin</strain>
    </source>
</reference>
<sequence>MLHLNETSTQLLPLPDGQMEVFVDVPSSAARQGVAIITHPQPLLGGSAKHKLPQFIAHSLRDAGWVTVRPNFRGVGQSSGSYDEGRAEALDLRALHAQVQACANGLPLALIGVSFGAFVQAQLAAYLQAHATPADHVVLAAMPFGTVTVGRQYDTPDGIHQPLVIHGECDESVPLANIFDWARPRAHPVVVVPGSDHLFAGKLPILRALILHHLQHPQSVA</sequence>
<dbReference type="EMBL" id="STFG01000027">
    <property type="protein sequence ID" value="THT97567.1"/>
    <property type="molecule type" value="Genomic_DNA"/>
</dbReference>
<evidence type="ECO:0000259" key="1">
    <source>
        <dbReference type="Pfam" id="PF00561"/>
    </source>
</evidence>
<organism evidence="2 3">
    <name type="scientific">Lampropedia puyangensis</name>
    <dbReference type="NCBI Taxonomy" id="1330072"/>
    <lineage>
        <taxon>Bacteria</taxon>
        <taxon>Pseudomonadati</taxon>
        <taxon>Pseudomonadota</taxon>
        <taxon>Betaproteobacteria</taxon>
        <taxon>Burkholderiales</taxon>
        <taxon>Comamonadaceae</taxon>
        <taxon>Lampropedia</taxon>
    </lineage>
</organism>
<dbReference type="InterPro" id="IPR029058">
    <property type="entry name" value="AB_hydrolase_fold"/>
</dbReference>
<protein>
    <recommendedName>
        <fullName evidence="1">AB hydrolase-1 domain-containing protein</fullName>
    </recommendedName>
</protein>
<name>A0A4S8ES37_9BURK</name>